<dbReference type="STRING" id="27835.A0A0N4XED1"/>
<dbReference type="InterPro" id="IPR000504">
    <property type="entry name" value="RRM_dom"/>
</dbReference>
<comment type="similarity">
    <text evidence="7">Belongs to the class I-like SAM-binding methyltransferase superfamily. RNA M5U methyltransferase family.</text>
</comment>
<feature type="binding site" evidence="7">
    <location>
        <position position="423"/>
    </location>
    <ligand>
        <name>S-adenosyl-L-methionine</name>
        <dbReference type="ChEBI" id="CHEBI:59789"/>
    </ligand>
</feature>
<evidence type="ECO:0000313" key="12">
    <source>
        <dbReference type="WBParaSite" id="NBR_0000088301-mRNA-1"/>
    </source>
</evidence>
<dbReference type="PANTHER" id="PTHR45904:SF2">
    <property type="entry name" value="TRNA (URACIL-5-)-METHYLTRANSFERASE HOMOLOG A"/>
    <property type="match status" value="1"/>
</dbReference>
<feature type="binding site" evidence="7">
    <location>
        <position position="334"/>
    </location>
    <ligand>
        <name>S-adenosyl-L-methionine</name>
        <dbReference type="ChEBI" id="CHEBI:59789"/>
    </ligand>
</feature>
<comment type="catalytic activity">
    <reaction evidence="5">
        <text>uridine(54) in tRNA + S-adenosyl-L-methionine = 5-methyluridine(54) in tRNA + S-adenosyl-L-homocysteine + H(+)</text>
        <dbReference type="Rhea" id="RHEA:42712"/>
        <dbReference type="Rhea" id="RHEA-COMP:10167"/>
        <dbReference type="Rhea" id="RHEA-COMP:10193"/>
        <dbReference type="ChEBI" id="CHEBI:15378"/>
        <dbReference type="ChEBI" id="CHEBI:57856"/>
        <dbReference type="ChEBI" id="CHEBI:59789"/>
        <dbReference type="ChEBI" id="CHEBI:65315"/>
        <dbReference type="ChEBI" id="CHEBI:74447"/>
        <dbReference type="EC" id="2.1.1.35"/>
    </reaction>
    <physiologicalReaction direction="left-to-right" evidence="5">
        <dbReference type="Rhea" id="RHEA:42713"/>
    </physiologicalReaction>
</comment>
<evidence type="ECO:0000313" key="11">
    <source>
        <dbReference type="Proteomes" id="UP000271162"/>
    </source>
</evidence>
<sequence length="703" mass="78099">MECEKSVGDQMELNDVSKDKVEVVMDTNSLEASTEPNSESPNENVDADVSGLDMDRIHISNVPKYFGFKQFKKLLEKTLKGIPIGKVRQMKFDAYVSFKSPEDAQLAISKLDGLEVKKTILKAQLAVTQEKKIVPMTTQPLKPKNARESVTKLADVPYDEQLSQKTKTSINALQAHKLLRELCIGFVGGRFAQNEHHVIPIDDVDNITPMTKQIVVAVTDFVRTSGLPPFDEFARVGVWKMLTVREFGGDVMLIVSVNPLETPSKEEELKKQFCSRFLNQSTLVKDGFRITSLYWHSIANSSDIVDYEHIGGAPYIYESLLGCRFRVSPSSFFQTNSHAAAVLYTTIELLQNASICPTLQNDTGNGAEQRGTVLLDICCGTGTIGQCILQEFKNENKARAWSLLAILLTFTCHISKVSCVGVDLIPAAIVDARENAKCNGMRDNICYVQEKTFVFRCYYVAGKAEDVLPSLRFTLPAGFDLLNSNIVGVLDPPRCGVHDKVVLACRVMERLQRLVFVSCDPAAAMKNIVDLCRPSSKKYAGRAFSLVSIQPVDMFPQTPHIEWGIHNMFDTQGKVIKCKAAVAWEAKKPLSVEEIEVAPPQAHEVRVKADSQSCWGTKVPELWKVLVKGSLIFKLCKQCEYCLNPKTNLCQKIRITQGNGVMPNGTGRFTCQGKPLYHFMGCSTFSEYTVVADISLCKVGFVV</sequence>
<evidence type="ECO:0000256" key="3">
    <source>
        <dbReference type="ARBA" id="ARBA00022691"/>
    </source>
</evidence>
<dbReference type="InterPro" id="IPR045850">
    <property type="entry name" value="TRM2_met"/>
</dbReference>
<dbReference type="InterPro" id="IPR012677">
    <property type="entry name" value="Nucleotide-bd_a/b_plait_sf"/>
</dbReference>
<keyword evidence="2 7" id="KW-0808">Transferase</keyword>
<keyword evidence="3 7" id="KW-0949">S-adenosyl-L-methionine</keyword>
<evidence type="ECO:0000259" key="9">
    <source>
        <dbReference type="PROSITE" id="PS50102"/>
    </source>
</evidence>
<feature type="binding site" evidence="7">
    <location>
        <position position="491"/>
    </location>
    <ligand>
        <name>S-adenosyl-L-methionine</name>
        <dbReference type="ChEBI" id="CHEBI:59789"/>
    </ligand>
</feature>
<dbReference type="Gene3D" id="3.30.70.330">
    <property type="match status" value="1"/>
</dbReference>
<dbReference type="GO" id="GO:0030697">
    <property type="term" value="F:tRNA (uracil(54)-C5)-methyltransferase activity, S-adenosyl methionine-dependent"/>
    <property type="evidence" value="ECO:0007669"/>
    <property type="project" value="UniProtKB-EC"/>
</dbReference>
<reference evidence="12" key="1">
    <citation type="submission" date="2017-02" db="UniProtKB">
        <authorList>
            <consortium name="WormBaseParasite"/>
        </authorList>
    </citation>
    <scope>IDENTIFICATION</scope>
</reference>
<accession>A0A0N4XED1</accession>
<dbReference type="InterPro" id="IPR029063">
    <property type="entry name" value="SAM-dependent_MTases_sf"/>
</dbReference>
<comment type="caution">
    <text evidence="7">Lacks conserved residue(s) required for the propagation of feature annotation.</text>
</comment>
<dbReference type="PROSITE" id="PS50102">
    <property type="entry name" value="RRM"/>
    <property type="match status" value="1"/>
</dbReference>
<evidence type="ECO:0000313" key="10">
    <source>
        <dbReference type="EMBL" id="VDL63975.1"/>
    </source>
</evidence>
<feature type="compositionally biased region" description="Polar residues" evidence="8">
    <location>
        <begin position="26"/>
        <end position="43"/>
    </location>
</feature>
<dbReference type="Gene3D" id="2.40.50.1070">
    <property type="match status" value="1"/>
</dbReference>
<dbReference type="AlphaFoldDB" id="A0A0N4XED1"/>
<dbReference type="SUPFAM" id="SSF50129">
    <property type="entry name" value="GroES-like"/>
    <property type="match status" value="1"/>
</dbReference>
<dbReference type="WBParaSite" id="NBR_0000088301-mRNA-1">
    <property type="protein sequence ID" value="NBR_0000088301-mRNA-1"/>
    <property type="gene ID" value="NBR_0000088301"/>
</dbReference>
<dbReference type="EMBL" id="UYSL01000526">
    <property type="protein sequence ID" value="VDL63975.1"/>
    <property type="molecule type" value="Genomic_DNA"/>
</dbReference>
<dbReference type="Proteomes" id="UP000271162">
    <property type="component" value="Unassembled WGS sequence"/>
</dbReference>
<organism evidence="12">
    <name type="scientific">Nippostrongylus brasiliensis</name>
    <name type="common">Rat hookworm</name>
    <dbReference type="NCBI Taxonomy" id="27835"/>
    <lineage>
        <taxon>Eukaryota</taxon>
        <taxon>Metazoa</taxon>
        <taxon>Ecdysozoa</taxon>
        <taxon>Nematoda</taxon>
        <taxon>Chromadorea</taxon>
        <taxon>Rhabditida</taxon>
        <taxon>Rhabditina</taxon>
        <taxon>Rhabditomorpha</taxon>
        <taxon>Strongyloidea</taxon>
        <taxon>Heligmosomidae</taxon>
        <taxon>Nippostrongylus</taxon>
    </lineage>
</organism>
<dbReference type="SUPFAM" id="SSF54928">
    <property type="entry name" value="RNA-binding domain, RBD"/>
    <property type="match status" value="1"/>
</dbReference>
<keyword evidence="6" id="KW-0694">RNA-binding</keyword>
<dbReference type="PROSITE" id="PS51687">
    <property type="entry name" value="SAM_MT_RNA_M5U"/>
    <property type="match status" value="1"/>
</dbReference>
<dbReference type="GO" id="GO:0003723">
    <property type="term" value="F:RNA binding"/>
    <property type="evidence" value="ECO:0007669"/>
    <property type="project" value="UniProtKB-UniRule"/>
</dbReference>
<gene>
    <name evidence="10" type="ORF">NBR_LOCUS884</name>
</gene>
<keyword evidence="1 7" id="KW-0489">Methyltransferase</keyword>
<dbReference type="GO" id="GO:0006396">
    <property type="term" value="P:RNA processing"/>
    <property type="evidence" value="ECO:0007669"/>
    <property type="project" value="InterPro"/>
</dbReference>
<proteinExistence type="inferred from homology"/>
<evidence type="ECO:0000256" key="2">
    <source>
        <dbReference type="ARBA" id="ARBA00022679"/>
    </source>
</evidence>
<evidence type="ECO:0000256" key="1">
    <source>
        <dbReference type="ARBA" id="ARBA00022603"/>
    </source>
</evidence>
<reference evidence="10 11" key="2">
    <citation type="submission" date="2018-11" db="EMBL/GenBank/DDBJ databases">
        <authorList>
            <consortium name="Pathogen Informatics"/>
        </authorList>
    </citation>
    <scope>NUCLEOTIDE SEQUENCE [LARGE SCALE GENOMIC DNA]</scope>
</reference>
<protein>
    <recommendedName>
        <fullName evidence="4">tRNA (uracil(54)-C(5))-methyltransferase</fullName>
        <ecNumber evidence="4">2.1.1.35</ecNumber>
    </recommendedName>
</protein>
<dbReference type="InterPro" id="IPR010280">
    <property type="entry name" value="U5_MeTrfase_fam"/>
</dbReference>
<evidence type="ECO:0000256" key="5">
    <source>
        <dbReference type="ARBA" id="ARBA00047278"/>
    </source>
</evidence>
<dbReference type="PROSITE" id="PS01231">
    <property type="entry name" value="TRMA_2"/>
    <property type="match status" value="1"/>
</dbReference>
<dbReference type="Gene3D" id="3.90.180.10">
    <property type="entry name" value="Medium-chain alcohol dehydrogenases, catalytic domain"/>
    <property type="match status" value="2"/>
</dbReference>
<dbReference type="InterPro" id="IPR030391">
    <property type="entry name" value="MeTrfase_TrmA_CS"/>
</dbReference>
<dbReference type="SUPFAM" id="SSF53335">
    <property type="entry name" value="S-adenosyl-L-methionine-dependent methyltransferases"/>
    <property type="match status" value="1"/>
</dbReference>
<evidence type="ECO:0000256" key="8">
    <source>
        <dbReference type="SAM" id="MobiDB-lite"/>
    </source>
</evidence>
<dbReference type="EC" id="2.1.1.35" evidence="4"/>
<name>A0A0N4XED1_NIPBR</name>
<feature type="domain" description="RRM" evidence="9">
    <location>
        <begin position="55"/>
        <end position="128"/>
    </location>
</feature>
<feature type="region of interest" description="Disordered" evidence="8">
    <location>
        <begin position="1"/>
        <end position="46"/>
    </location>
</feature>
<evidence type="ECO:0000256" key="7">
    <source>
        <dbReference type="PROSITE-ProRule" id="PRU01024"/>
    </source>
</evidence>
<dbReference type="GO" id="GO:0032259">
    <property type="term" value="P:methylation"/>
    <property type="evidence" value="ECO:0007669"/>
    <property type="project" value="UniProtKB-KW"/>
</dbReference>
<dbReference type="InterPro" id="IPR035979">
    <property type="entry name" value="RBD_domain_sf"/>
</dbReference>
<evidence type="ECO:0000256" key="4">
    <source>
        <dbReference type="ARBA" id="ARBA00033763"/>
    </source>
</evidence>
<dbReference type="OMA" id="NRGWRTM"/>
<dbReference type="Gene3D" id="3.40.50.150">
    <property type="entry name" value="Vaccinia Virus protein VP39"/>
    <property type="match status" value="1"/>
</dbReference>
<dbReference type="PANTHER" id="PTHR45904">
    <property type="entry name" value="TRNA (URACIL-5-)-METHYLTRANSFERASE"/>
    <property type="match status" value="1"/>
</dbReference>
<dbReference type="InterPro" id="IPR011032">
    <property type="entry name" value="GroES-like_sf"/>
</dbReference>
<keyword evidence="11" id="KW-1185">Reference proteome</keyword>
<evidence type="ECO:0000256" key="6">
    <source>
        <dbReference type="PROSITE-ProRule" id="PRU00176"/>
    </source>
</evidence>
<feature type="active site" description="Nucleophile" evidence="7">
    <location>
        <position position="519"/>
    </location>
</feature>